<reference evidence="10" key="1">
    <citation type="submission" date="2022-08" db="EMBL/GenBank/DDBJ databases">
        <title>Novel sulphate-reducing endosymbionts in the free-living metamonad Anaeramoeba.</title>
        <authorList>
            <person name="Jerlstrom-Hultqvist J."/>
            <person name="Cepicka I."/>
            <person name="Gallot-Lavallee L."/>
            <person name="Salas-Leiva D."/>
            <person name="Curtis B.A."/>
            <person name="Zahonova K."/>
            <person name="Pipaliya S."/>
            <person name="Dacks J."/>
            <person name="Roger A.J."/>
        </authorList>
    </citation>
    <scope>NUCLEOTIDE SEQUENCE</scope>
    <source>
        <strain evidence="10">Busselton2</strain>
    </source>
</reference>
<feature type="domain" description="Protein kinase" evidence="9">
    <location>
        <begin position="105"/>
        <end position="362"/>
    </location>
</feature>
<evidence type="ECO:0000256" key="2">
    <source>
        <dbReference type="ARBA" id="ARBA00022527"/>
    </source>
</evidence>
<protein>
    <submittedName>
        <fullName evidence="10">Ovarian-specific serine/threonine-protein kinase lok</fullName>
    </submittedName>
</protein>
<dbReference type="PROSITE" id="PS50011">
    <property type="entry name" value="PROTEIN_KINASE_DOM"/>
    <property type="match status" value="1"/>
</dbReference>
<dbReference type="InterPro" id="IPR013761">
    <property type="entry name" value="SAM/pointed_sf"/>
</dbReference>
<dbReference type="Gene3D" id="1.10.150.50">
    <property type="entry name" value="Transcription Factor, Ets-1"/>
    <property type="match status" value="1"/>
</dbReference>
<evidence type="ECO:0000256" key="8">
    <source>
        <dbReference type="ARBA" id="ARBA00048679"/>
    </source>
</evidence>
<accession>A0AAV7YWZ4</accession>
<comment type="similarity">
    <text evidence="1">Belongs to the protein kinase superfamily. STE Ser/Thr protein kinase family. STE20 subfamily.</text>
</comment>
<comment type="catalytic activity">
    <reaction evidence="7">
        <text>L-threonyl-[protein] + ATP = O-phospho-L-threonyl-[protein] + ADP + H(+)</text>
        <dbReference type="Rhea" id="RHEA:46608"/>
        <dbReference type="Rhea" id="RHEA-COMP:11060"/>
        <dbReference type="Rhea" id="RHEA-COMP:11605"/>
        <dbReference type="ChEBI" id="CHEBI:15378"/>
        <dbReference type="ChEBI" id="CHEBI:30013"/>
        <dbReference type="ChEBI" id="CHEBI:30616"/>
        <dbReference type="ChEBI" id="CHEBI:61977"/>
        <dbReference type="ChEBI" id="CHEBI:456216"/>
        <dbReference type="EC" id="2.7.11.1"/>
    </reaction>
</comment>
<dbReference type="InterPro" id="IPR011009">
    <property type="entry name" value="Kinase-like_dom_sf"/>
</dbReference>
<dbReference type="SUPFAM" id="SSF56112">
    <property type="entry name" value="Protein kinase-like (PK-like)"/>
    <property type="match status" value="1"/>
</dbReference>
<evidence type="ECO:0000256" key="7">
    <source>
        <dbReference type="ARBA" id="ARBA00047899"/>
    </source>
</evidence>
<dbReference type="AlphaFoldDB" id="A0AAV7YWZ4"/>
<keyword evidence="3" id="KW-0808">Transferase</keyword>
<dbReference type="CDD" id="cd00180">
    <property type="entry name" value="PKc"/>
    <property type="match status" value="1"/>
</dbReference>
<keyword evidence="5 10" id="KW-0418">Kinase</keyword>
<name>A0AAV7YWZ4_9EUKA</name>
<comment type="caution">
    <text evidence="10">The sequence shown here is derived from an EMBL/GenBank/DDBJ whole genome shotgun (WGS) entry which is preliminary data.</text>
</comment>
<dbReference type="GO" id="GO:0004674">
    <property type="term" value="F:protein serine/threonine kinase activity"/>
    <property type="evidence" value="ECO:0007669"/>
    <property type="project" value="UniProtKB-KW"/>
</dbReference>
<evidence type="ECO:0000256" key="3">
    <source>
        <dbReference type="ARBA" id="ARBA00022679"/>
    </source>
</evidence>
<keyword evidence="6" id="KW-0067">ATP-binding</keyword>
<evidence type="ECO:0000256" key="1">
    <source>
        <dbReference type="ARBA" id="ARBA00008874"/>
    </source>
</evidence>
<keyword evidence="2" id="KW-0723">Serine/threonine-protein kinase</keyword>
<evidence type="ECO:0000313" key="10">
    <source>
        <dbReference type="EMBL" id="KAJ3433226.1"/>
    </source>
</evidence>
<evidence type="ECO:0000313" key="11">
    <source>
        <dbReference type="Proteomes" id="UP001146793"/>
    </source>
</evidence>
<dbReference type="PANTHER" id="PTHR48012">
    <property type="entry name" value="STERILE20-LIKE KINASE, ISOFORM B-RELATED"/>
    <property type="match status" value="1"/>
</dbReference>
<evidence type="ECO:0000259" key="9">
    <source>
        <dbReference type="PROSITE" id="PS50011"/>
    </source>
</evidence>
<dbReference type="SUPFAM" id="SSF47769">
    <property type="entry name" value="SAM/Pointed domain"/>
    <property type="match status" value="1"/>
</dbReference>
<keyword evidence="4" id="KW-0547">Nucleotide-binding</keyword>
<dbReference type="PANTHER" id="PTHR48012:SF10">
    <property type="entry name" value="FI20177P1"/>
    <property type="match status" value="1"/>
</dbReference>
<evidence type="ECO:0000256" key="5">
    <source>
        <dbReference type="ARBA" id="ARBA00022777"/>
    </source>
</evidence>
<evidence type="ECO:0000256" key="4">
    <source>
        <dbReference type="ARBA" id="ARBA00022741"/>
    </source>
</evidence>
<sequence length="364" mass="41935">MYEEESTDDDDILLRKRRICYDQQYLGYSLQGRQTLGELENLNCEEIASFLAKNGFENIAEKFLEHQISGRYFSRIDQQYLLSMGVPVSGIIEFLEFHETLKKSFKLKEKESNQDSLIVISEMEGTNKEVAIKTRHQNYEVYKNEIHCLTQLRSRYVVSMISEHCYNKGETNIIIMERGNTNLEEVMLSSQDTMIEPYEMRYILRSIFRAVGYIHSQGYVHGSLTPANLLEFSTEGNVSRWKLVGFDSAGKIGTPVTSYHPKYCSPEVARHIFYPTYFPPPLLTEAIDVWALGIMTLELFIGHNYFNNLQKERILEGLASDEPMIPNLETTDKIANSFFSKILAKDPEKGAPLKELMMDTFITG</sequence>
<evidence type="ECO:0000256" key="6">
    <source>
        <dbReference type="ARBA" id="ARBA00022840"/>
    </source>
</evidence>
<dbReference type="EMBL" id="JANTQA010000047">
    <property type="protein sequence ID" value="KAJ3433226.1"/>
    <property type="molecule type" value="Genomic_DNA"/>
</dbReference>
<gene>
    <name evidence="10" type="ORF">M0812_22179</name>
</gene>
<dbReference type="Gene3D" id="1.10.510.10">
    <property type="entry name" value="Transferase(Phosphotransferase) domain 1"/>
    <property type="match status" value="1"/>
</dbReference>
<comment type="catalytic activity">
    <reaction evidence="8">
        <text>L-seryl-[protein] + ATP = O-phospho-L-seryl-[protein] + ADP + H(+)</text>
        <dbReference type="Rhea" id="RHEA:17989"/>
        <dbReference type="Rhea" id="RHEA-COMP:9863"/>
        <dbReference type="Rhea" id="RHEA-COMP:11604"/>
        <dbReference type="ChEBI" id="CHEBI:15378"/>
        <dbReference type="ChEBI" id="CHEBI:29999"/>
        <dbReference type="ChEBI" id="CHEBI:30616"/>
        <dbReference type="ChEBI" id="CHEBI:83421"/>
        <dbReference type="ChEBI" id="CHEBI:456216"/>
        <dbReference type="EC" id="2.7.11.1"/>
    </reaction>
</comment>
<dbReference type="Proteomes" id="UP001146793">
    <property type="component" value="Unassembled WGS sequence"/>
</dbReference>
<dbReference type="SMART" id="SM00220">
    <property type="entry name" value="S_TKc"/>
    <property type="match status" value="1"/>
</dbReference>
<dbReference type="GO" id="GO:0005524">
    <property type="term" value="F:ATP binding"/>
    <property type="evidence" value="ECO:0007669"/>
    <property type="project" value="UniProtKB-KW"/>
</dbReference>
<dbReference type="InterPro" id="IPR050629">
    <property type="entry name" value="STE20/SPS1-PAK"/>
</dbReference>
<dbReference type="GO" id="GO:0005737">
    <property type="term" value="C:cytoplasm"/>
    <property type="evidence" value="ECO:0007669"/>
    <property type="project" value="TreeGrafter"/>
</dbReference>
<proteinExistence type="inferred from homology"/>
<organism evidence="10 11">
    <name type="scientific">Anaeramoeba flamelloides</name>
    <dbReference type="NCBI Taxonomy" id="1746091"/>
    <lineage>
        <taxon>Eukaryota</taxon>
        <taxon>Metamonada</taxon>
        <taxon>Anaeramoebidae</taxon>
        <taxon>Anaeramoeba</taxon>
    </lineage>
</organism>
<dbReference type="InterPro" id="IPR000719">
    <property type="entry name" value="Prot_kinase_dom"/>
</dbReference>
<dbReference type="Pfam" id="PF00069">
    <property type="entry name" value="Pkinase"/>
    <property type="match status" value="1"/>
</dbReference>